<accession>A0AAU7CFC7</accession>
<evidence type="ECO:0000256" key="5">
    <source>
        <dbReference type="ARBA" id="ARBA00023004"/>
    </source>
</evidence>
<dbReference type="AlphaFoldDB" id="A0AAU7CFC7"/>
<evidence type="ECO:0000256" key="7">
    <source>
        <dbReference type="SAM" id="Phobius"/>
    </source>
</evidence>
<evidence type="ECO:0000313" key="9">
    <source>
        <dbReference type="EMBL" id="XBH03881.1"/>
    </source>
</evidence>
<feature type="transmembrane region" description="Helical" evidence="7">
    <location>
        <begin position="16"/>
        <end position="35"/>
    </location>
</feature>
<dbReference type="Pfam" id="PF13442">
    <property type="entry name" value="Cytochrome_CBB3"/>
    <property type="match status" value="1"/>
</dbReference>
<dbReference type="SUPFAM" id="SSF46626">
    <property type="entry name" value="Cytochrome c"/>
    <property type="match status" value="2"/>
</dbReference>
<dbReference type="PROSITE" id="PS51007">
    <property type="entry name" value="CYTC"/>
    <property type="match status" value="1"/>
</dbReference>
<keyword evidence="3 6" id="KW-0479">Metal-binding</keyword>
<evidence type="ECO:0000259" key="8">
    <source>
        <dbReference type="PROSITE" id="PS51007"/>
    </source>
</evidence>
<organism evidence="9">
    <name type="scientific">Singulisphaera sp. Ch08</name>
    <dbReference type="NCBI Taxonomy" id="3120278"/>
    <lineage>
        <taxon>Bacteria</taxon>
        <taxon>Pseudomonadati</taxon>
        <taxon>Planctomycetota</taxon>
        <taxon>Planctomycetia</taxon>
        <taxon>Isosphaerales</taxon>
        <taxon>Isosphaeraceae</taxon>
        <taxon>Singulisphaera</taxon>
    </lineage>
</organism>
<evidence type="ECO:0000256" key="4">
    <source>
        <dbReference type="ARBA" id="ARBA00022982"/>
    </source>
</evidence>
<dbReference type="GO" id="GO:0009055">
    <property type="term" value="F:electron transfer activity"/>
    <property type="evidence" value="ECO:0007669"/>
    <property type="project" value="InterPro"/>
</dbReference>
<protein>
    <submittedName>
        <fullName evidence="9">C-type cytochrome</fullName>
    </submittedName>
</protein>
<dbReference type="RefSeq" id="WP_406696623.1">
    <property type="nucleotide sequence ID" value="NZ_CP155447.1"/>
</dbReference>
<reference evidence="9" key="1">
    <citation type="submission" date="2024-05" db="EMBL/GenBank/DDBJ databases">
        <title>Planctomycetes of the genus Singulisphaera possess chitinolytic capabilities.</title>
        <authorList>
            <person name="Ivanova A."/>
        </authorList>
    </citation>
    <scope>NUCLEOTIDE SEQUENCE</scope>
    <source>
        <strain evidence="9">Ch08T</strain>
    </source>
</reference>
<name>A0AAU7CFC7_9BACT</name>
<dbReference type="GO" id="GO:0046872">
    <property type="term" value="F:metal ion binding"/>
    <property type="evidence" value="ECO:0007669"/>
    <property type="project" value="UniProtKB-KW"/>
</dbReference>
<dbReference type="InterPro" id="IPR009056">
    <property type="entry name" value="Cyt_c-like_dom"/>
</dbReference>
<keyword evidence="1" id="KW-0813">Transport</keyword>
<evidence type="ECO:0000256" key="6">
    <source>
        <dbReference type="PROSITE-ProRule" id="PRU00433"/>
    </source>
</evidence>
<proteinExistence type="predicted"/>
<evidence type="ECO:0000256" key="2">
    <source>
        <dbReference type="ARBA" id="ARBA00022617"/>
    </source>
</evidence>
<keyword evidence="2 6" id="KW-0349">Heme</keyword>
<keyword evidence="5 6" id="KW-0408">Iron</keyword>
<dbReference type="PANTHER" id="PTHR37823">
    <property type="entry name" value="CYTOCHROME C-553-LIKE"/>
    <property type="match status" value="1"/>
</dbReference>
<dbReference type="GO" id="GO:0020037">
    <property type="term" value="F:heme binding"/>
    <property type="evidence" value="ECO:0007669"/>
    <property type="project" value="InterPro"/>
</dbReference>
<dbReference type="InterPro" id="IPR051811">
    <property type="entry name" value="Cytochrome_c550/c551-like"/>
</dbReference>
<keyword evidence="7" id="KW-0812">Transmembrane</keyword>
<keyword evidence="7" id="KW-1133">Transmembrane helix</keyword>
<evidence type="ECO:0000256" key="1">
    <source>
        <dbReference type="ARBA" id="ARBA00022448"/>
    </source>
</evidence>
<sequence length="243" mass="26309">MDTCSSLSRLRLSRRAYSPVLVLGLVGLVVSISIWPSPSIGSGPALARLDPSSAIQATPGGGQDEESQETAKMALRDNCLICHSEEMVVSQRLTPPQWKAEVDKMIGFGSPLPSDQVELLTTYLSEQYSDSTPPAPVARIRYTEALEQVRSTALEIPPRGSQADRGADVYAANCAACHGPTAQGADLGPNLVEVAVVLRPTDFLELVRTGRHRMPGFQLVLKPEQAKDILAWLQSKRYESAQK</sequence>
<evidence type="ECO:0000256" key="3">
    <source>
        <dbReference type="ARBA" id="ARBA00022723"/>
    </source>
</evidence>
<keyword evidence="7" id="KW-0472">Membrane</keyword>
<feature type="domain" description="Cytochrome c" evidence="8">
    <location>
        <begin position="161"/>
        <end position="237"/>
    </location>
</feature>
<keyword evidence="4" id="KW-0249">Electron transport</keyword>
<dbReference type="Gene3D" id="1.10.760.10">
    <property type="entry name" value="Cytochrome c-like domain"/>
    <property type="match status" value="2"/>
</dbReference>
<dbReference type="EMBL" id="CP155447">
    <property type="protein sequence ID" value="XBH03881.1"/>
    <property type="molecule type" value="Genomic_DNA"/>
</dbReference>
<dbReference type="PANTHER" id="PTHR37823:SF1">
    <property type="entry name" value="CYTOCHROME C-553-LIKE"/>
    <property type="match status" value="1"/>
</dbReference>
<gene>
    <name evidence="9" type="ORF">V5E97_37125</name>
</gene>
<dbReference type="InterPro" id="IPR036909">
    <property type="entry name" value="Cyt_c-like_dom_sf"/>
</dbReference>